<evidence type="ECO:0000256" key="1">
    <source>
        <dbReference type="SAM" id="MobiDB-lite"/>
    </source>
</evidence>
<sequence length="618" mass="65963">MDDSFSMPSEEGLLSQILGVKTSLCFRPRKSTQKPHAVLRRVEPSDDSSEEGEELSSLVQFKIFAQKRFTITPGKEILLTIEDDRFKDHAVLLCGTSLTSEESDVQERFKAVQEGDIPPLPKNALPPKMRRAWVKKPDKGLSTTARISIGIQATPTTCSTDVQAQPPSRTVSIQSNPPSASASVQTLHPTRSVLVQAELAPCLAIDTSTQPTPRAKDRSLSPMELDSPDADSTSSSLGTPQSKPALPEDDEEDDMQISPNAISSQSITVDNPDHSIVSLQTQTLHPESSSPSTKSILPYPTDNNISGALKGVYRKSVYNPFVSAGFVTEFTGDGRATTGQTKGLGIIKTSPPNFPGAAKRAEASNSIIVKSTSNTNQPMGNSVKTSFDVEPTNTSPPARRDPLVQEEECTNDSLLKENPRSSGDFKNKEAKHASIPTGPRNAVASSSKVLLEHAKPMSNASGASRSLRNQVDEPVPNRNSQAVLSSSSPYNNPLGIKPSRSITPTLTPAPVGSRILAGIQTKKRVVVGVGTPMAKAMADANSHPPPFCPQSMPKTSNLVAYSSPSPPVAPTPAPPADSPKHPPSPVQTKWKRLPSIDTTSPTVSAKGQRNNLSLLLII</sequence>
<feature type="compositionally biased region" description="Polar residues" evidence="1">
    <location>
        <begin position="230"/>
        <end position="242"/>
    </location>
</feature>
<evidence type="ECO:0000313" key="2">
    <source>
        <dbReference type="EMBL" id="KAJ3785348.1"/>
    </source>
</evidence>
<accession>A0AA38KZD6</accession>
<dbReference type="AlphaFoldDB" id="A0AA38KZD6"/>
<feature type="region of interest" description="Disordered" evidence="1">
    <location>
        <begin position="371"/>
        <end position="509"/>
    </location>
</feature>
<organism evidence="2 3">
    <name type="scientific">Lentinula aff. detonsa</name>
    <dbReference type="NCBI Taxonomy" id="2804958"/>
    <lineage>
        <taxon>Eukaryota</taxon>
        <taxon>Fungi</taxon>
        <taxon>Dikarya</taxon>
        <taxon>Basidiomycota</taxon>
        <taxon>Agaricomycotina</taxon>
        <taxon>Agaricomycetes</taxon>
        <taxon>Agaricomycetidae</taxon>
        <taxon>Agaricales</taxon>
        <taxon>Marasmiineae</taxon>
        <taxon>Omphalotaceae</taxon>
        <taxon>Lentinula</taxon>
    </lineage>
</organism>
<comment type="caution">
    <text evidence="2">The sequence shown here is derived from an EMBL/GenBank/DDBJ whole genome shotgun (WGS) entry which is preliminary data.</text>
</comment>
<feature type="compositionally biased region" description="Polar residues" evidence="1">
    <location>
        <begin position="371"/>
        <end position="396"/>
    </location>
</feature>
<feature type="region of interest" description="Disordered" evidence="1">
    <location>
        <begin position="31"/>
        <end position="52"/>
    </location>
</feature>
<name>A0AA38KZD6_9AGAR</name>
<dbReference type="Proteomes" id="UP001163798">
    <property type="component" value="Unassembled WGS sequence"/>
</dbReference>
<feature type="compositionally biased region" description="Polar residues" evidence="1">
    <location>
        <begin position="458"/>
        <end position="469"/>
    </location>
</feature>
<feature type="compositionally biased region" description="Polar residues" evidence="1">
    <location>
        <begin position="596"/>
        <end position="606"/>
    </location>
</feature>
<protein>
    <submittedName>
        <fullName evidence="2">Uncharacterized protein</fullName>
    </submittedName>
</protein>
<proteinExistence type="predicted"/>
<keyword evidence="3" id="KW-1185">Reference proteome</keyword>
<evidence type="ECO:0000313" key="3">
    <source>
        <dbReference type="Proteomes" id="UP001163798"/>
    </source>
</evidence>
<feature type="compositionally biased region" description="Basic and acidic residues" evidence="1">
    <location>
        <begin position="414"/>
        <end position="432"/>
    </location>
</feature>
<feature type="region of interest" description="Disordered" evidence="1">
    <location>
        <begin position="205"/>
        <end position="256"/>
    </location>
</feature>
<feature type="region of interest" description="Disordered" evidence="1">
    <location>
        <begin position="157"/>
        <end position="186"/>
    </location>
</feature>
<gene>
    <name evidence="2" type="ORF">GGU10DRAFT_5745</name>
</gene>
<feature type="region of interest" description="Disordered" evidence="1">
    <location>
        <begin position="553"/>
        <end position="606"/>
    </location>
</feature>
<feature type="compositionally biased region" description="Pro residues" evidence="1">
    <location>
        <begin position="564"/>
        <end position="585"/>
    </location>
</feature>
<dbReference type="EMBL" id="MU793345">
    <property type="protein sequence ID" value="KAJ3785348.1"/>
    <property type="molecule type" value="Genomic_DNA"/>
</dbReference>
<reference evidence="2" key="1">
    <citation type="submission" date="2022-08" db="EMBL/GenBank/DDBJ databases">
        <authorList>
            <consortium name="DOE Joint Genome Institute"/>
            <person name="Min B."/>
            <person name="Riley R."/>
            <person name="Sierra-Patev S."/>
            <person name="Naranjo-Ortiz M."/>
            <person name="Looney B."/>
            <person name="Konkel Z."/>
            <person name="Slot J.C."/>
            <person name="Sakamoto Y."/>
            <person name="Steenwyk J.L."/>
            <person name="Rokas A."/>
            <person name="Carro J."/>
            <person name="Camarero S."/>
            <person name="Ferreira P."/>
            <person name="Molpeceres G."/>
            <person name="Ruiz-Duenas F.J."/>
            <person name="Serrano A."/>
            <person name="Henrissat B."/>
            <person name="Drula E."/>
            <person name="Hughes K.W."/>
            <person name="Mata J.L."/>
            <person name="Ishikawa N.K."/>
            <person name="Vargas-Isla R."/>
            <person name="Ushijima S."/>
            <person name="Smith C.A."/>
            <person name="Ahrendt S."/>
            <person name="Andreopoulos W."/>
            <person name="He G."/>
            <person name="Labutti K."/>
            <person name="Lipzen A."/>
            <person name="Ng V."/>
            <person name="Sandor L."/>
            <person name="Barry K."/>
            <person name="Martinez A.T."/>
            <person name="Xiao Y."/>
            <person name="Gibbons J.G."/>
            <person name="Terashima K."/>
            <person name="Hibbett D.S."/>
            <person name="Grigoriev I.V."/>
        </authorList>
    </citation>
    <scope>NUCLEOTIDE SEQUENCE</scope>
    <source>
        <strain evidence="2">TFB10291</strain>
    </source>
</reference>
<feature type="compositionally biased region" description="Polar residues" evidence="1">
    <location>
        <begin position="477"/>
        <end position="491"/>
    </location>
</feature>